<evidence type="ECO:0000313" key="3">
    <source>
        <dbReference type="Proteomes" id="UP000499080"/>
    </source>
</evidence>
<comment type="caution">
    <text evidence="2">The sequence shown here is derived from an EMBL/GenBank/DDBJ whole genome shotgun (WGS) entry which is preliminary data.</text>
</comment>
<evidence type="ECO:0000313" key="2">
    <source>
        <dbReference type="EMBL" id="GBM80478.1"/>
    </source>
</evidence>
<gene>
    <name evidence="2" type="ORF">AVEN_135176_1</name>
</gene>
<proteinExistence type="predicted"/>
<name>A0A4Y2IRK6_ARAVE</name>
<accession>A0A4Y2IRK6</accession>
<feature type="region of interest" description="Disordered" evidence="1">
    <location>
        <begin position="86"/>
        <end position="106"/>
    </location>
</feature>
<reference evidence="2 3" key="1">
    <citation type="journal article" date="2019" name="Sci. Rep.">
        <title>Orb-weaving spider Araneus ventricosus genome elucidates the spidroin gene catalogue.</title>
        <authorList>
            <person name="Kono N."/>
            <person name="Nakamura H."/>
            <person name="Ohtoshi R."/>
            <person name="Moran D.A.P."/>
            <person name="Shinohara A."/>
            <person name="Yoshida Y."/>
            <person name="Fujiwara M."/>
            <person name="Mori M."/>
            <person name="Tomita M."/>
            <person name="Arakawa K."/>
        </authorList>
    </citation>
    <scope>NUCLEOTIDE SEQUENCE [LARGE SCALE GENOMIC DNA]</scope>
</reference>
<dbReference type="EMBL" id="BGPR01002886">
    <property type="protein sequence ID" value="GBM80478.1"/>
    <property type="molecule type" value="Genomic_DNA"/>
</dbReference>
<organism evidence="2 3">
    <name type="scientific">Araneus ventricosus</name>
    <name type="common">Orbweaver spider</name>
    <name type="synonym">Epeira ventricosa</name>
    <dbReference type="NCBI Taxonomy" id="182803"/>
    <lineage>
        <taxon>Eukaryota</taxon>
        <taxon>Metazoa</taxon>
        <taxon>Ecdysozoa</taxon>
        <taxon>Arthropoda</taxon>
        <taxon>Chelicerata</taxon>
        <taxon>Arachnida</taxon>
        <taxon>Araneae</taxon>
        <taxon>Araneomorphae</taxon>
        <taxon>Entelegynae</taxon>
        <taxon>Araneoidea</taxon>
        <taxon>Araneidae</taxon>
        <taxon>Araneus</taxon>
    </lineage>
</organism>
<evidence type="ECO:0000256" key="1">
    <source>
        <dbReference type="SAM" id="MobiDB-lite"/>
    </source>
</evidence>
<keyword evidence="3" id="KW-1185">Reference proteome</keyword>
<protein>
    <submittedName>
        <fullName evidence="2">Uncharacterized protein</fullName>
    </submittedName>
</protein>
<sequence length="106" mass="12318">MHTRNALIPFIHDHSTPRKCPIPFSNPFRQVIHQPFRIQTTKTVTRLTRSPSAVFLHPFRLLLFPLYARDPQRAYLHLPHLWPGSPNGIPREAESPSLRPHHANSH</sequence>
<dbReference type="Proteomes" id="UP000499080">
    <property type="component" value="Unassembled WGS sequence"/>
</dbReference>
<dbReference type="AlphaFoldDB" id="A0A4Y2IRK6"/>